<accession>A0ABR6E275</accession>
<organism evidence="2 3">
    <name type="scientific">Bartonella chomelii</name>
    <dbReference type="NCBI Taxonomy" id="236402"/>
    <lineage>
        <taxon>Bacteria</taxon>
        <taxon>Pseudomonadati</taxon>
        <taxon>Pseudomonadota</taxon>
        <taxon>Alphaproteobacteria</taxon>
        <taxon>Hyphomicrobiales</taxon>
        <taxon>Bartonellaceae</taxon>
        <taxon>Bartonella</taxon>
    </lineage>
</organism>
<keyword evidence="3" id="KW-1185">Reference proteome</keyword>
<feature type="region of interest" description="Disordered" evidence="1">
    <location>
        <begin position="40"/>
        <end position="103"/>
    </location>
</feature>
<evidence type="ECO:0000313" key="3">
    <source>
        <dbReference type="Proteomes" id="UP000548119"/>
    </source>
</evidence>
<dbReference type="Proteomes" id="UP000548119">
    <property type="component" value="Unassembled WGS sequence"/>
</dbReference>
<gene>
    <name evidence="2" type="ORF">GGR10_000513</name>
</gene>
<name>A0ABR6E275_9HYPH</name>
<feature type="compositionally biased region" description="Low complexity" evidence="1">
    <location>
        <begin position="50"/>
        <end position="60"/>
    </location>
</feature>
<evidence type="ECO:0000313" key="2">
    <source>
        <dbReference type="EMBL" id="MBA9082672.1"/>
    </source>
</evidence>
<dbReference type="EMBL" id="JACJIR010000002">
    <property type="protein sequence ID" value="MBA9082672.1"/>
    <property type="molecule type" value="Genomic_DNA"/>
</dbReference>
<reference evidence="2 3" key="1">
    <citation type="submission" date="2020-08" db="EMBL/GenBank/DDBJ databases">
        <title>Genomic Encyclopedia of Type Strains, Phase IV (KMG-IV): sequencing the most valuable type-strain genomes for metagenomic binning, comparative biology and taxonomic classification.</title>
        <authorList>
            <person name="Goeker M."/>
        </authorList>
    </citation>
    <scope>NUCLEOTIDE SEQUENCE [LARGE SCALE GENOMIC DNA]</scope>
    <source>
        <strain evidence="2 3">DSM 21431</strain>
    </source>
</reference>
<proteinExistence type="predicted"/>
<evidence type="ECO:0000256" key="1">
    <source>
        <dbReference type="SAM" id="MobiDB-lite"/>
    </source>
</evidence>
<feature type="compositionally biased region" description="Polar residues" evidence="1">
    <location>
        <begin position="85"/>
        <end position="94"/>
    </location>
</feature>
<comment type="caution">
    <text evidence="2">The sequence shown here is derived from an EMBL/GenBank/DDBJ whole genome shotgun (WGS) entry which is preliminary data.</text>
</comment>
<sequence length="103" mass="11282">MPHTNDLPLKQRSFPTRMPLLNSLSQTISLPPFKTTLPFPNFNTSSSPQTTPLHLLATTPPHLPATMPPHPSDTTLPHPVRPSSLKATPFSSTKPHPITHKGQ</sequence>
<feature type="compositionally biased region" description="Pro residues" evidence="1">
    <location>
        <begin position="61"/>
        <end position="71"/>
    </location>
</feature>
<protein>
    <submittedName>
        <fullName evidence="2">Uncharacterized protein</fullName>
    </submittedName>
</protein>